<dbReference type="EMBL" id="ARZY01000038">
    <property type="protein sequence ID" value="EWH08731.1"/>
    <property type="molecule type" value="Genomic_DNA"/>
</dbReference>
<dbReference type="AlphaFoldDB" id="W7Q9S8"/>
<dbReference type="STRING" id="1328313.DS2_15894"/>
<evidence type="ECO:0000313" key="3">
    <source>
        <dbReference type="Proteomes" id="UP000019276"/>
    </source>
</evidence>
<dbReference type="RefSeq" id="WP_035015866.1">
    <property type="nucleotide sequence ID" value="NZ_ARZY01000038.1"/>
</dbReference>
<sequence length="463" mass="51294">MTKGLISTIAASLIALITSGCGSDTSIETETPANTQRSSQQLALKNIEDAALANVDKQTMQQTFSLFEQQITLRSLHQLVYSAANIAVKQQADKLITADNNTQANDYLTDQRNTASQTELPFNTANDWWSIPPSEVTGIELQCAFKNLHSSFQYDYGVWGSSQTEDIDLTVCEQNQTLPKLNLDVALACDNYGTVQIKGQWDLSAPYNNKLEYVINNCSADIQASGGLRLAKETTQQLALTSLSTILDIKSLSLITDTQDISIVGQYALGNHSEHNQTVITDNNSQIATSFDLSWEYEDQYTTAVPTWISYKSKKVFASGWINPHNSKYQLKVSNLYPNQIKSDDSASIELIGQNSVKLDFRPIGCSSEAIRQFQTTDTGQDEFWQALGYTKETDTSSYYWRTTDGSRLVQTTDLVQPTDCNTAPTGDNAKAIVFWPKSAGDTDYSNPVYFDSLADFLNDDDN</sequence>
<accession>W7Q9S8</accession>
<keyword evidence="3" id="KW-1185">Reference proteome</keyword>
<feature type="signal peptide" evidence="1">
    <location>
        <begin position="1"/>
        <end position="22"/>
    </location>
</feature>
<feature type="chain" id="PRO_5004897995" description="Lipoprotein" evidence="1">
    <location>
        <begin position="23"/>
        <end position="463"/>
    </location>
</feature>
<dbReference type="PROSITE" id="PS51257">
    <property type="entry name" value="PROKAR_LIPOPROTEIN"/>
    <property type="match status" value="1"/>
</dbReference>
<evidence type="ECO:0000313" key="2">
    <source>
        <dbReference type="EMBL" id="EWH08731.1"/>
    </source>
</evidence>
<evidence type="ECO:0008006" key="4">
    <source>
        <dbReference type="Google" id="ProtNLM"/>
    </source>
</evidence>
<evidence type="ECO:0000256" key="1">
    <source>
        <dbReference type="SAM" id="SignalP"/>
    </source>
</evidence>
<protein>
    <recommendedName>
        <fullName evidence="4">Lipoprotein</fullName>
    </recommendedName>
</protein>
<name>W7Q9S8_9ALTE</name>
<gene>
    <name evidence="2" type="ORF">DS2_15894</name>
</gene>
<keyword evidence="1" id="KW-0732">Signal</keyword>
<organism evidence="2 3">
    <name type="scientific">Catenovulum agarivorans DS-2</name>
    <dbReference type="NCBI Taxonomy" id="1328313"/>
    <lineage>
        <taxon>Bacteria</taxon>
        <taxon>Pseudomonadati</taxon>
        <taxon>Pseudomonadota</taxon>
        <taxon>Gammaproteobacteria</taxon>
        <taxon>Alteromonadales</taxon>
        <taxon>Alteromonadaceae</taxon>
        <taxon>Catenovulum</taxon>
    </lineage>
</organism>
<dbReference type="Proteomes" id="UP000019276">
    <property type="component" value="Unassembled WGS sequence"/>
</dbReference>
<comment type="caution">
    <text evidence="2">The sequence shown here is derived from an EMBL/GenBank/DDBJ whole genome shotgun (WGS) entry which is preliminary data.</text>
</comment>
<proteinExistence type="predicted"/>
<reference evidence="2 3" key="1">
    <citation type="journal article" date="2014" name="Genome Announc.">
        <title>Draft Genome Sequence of the Agar-Degrading Bacterium Catenovulum sp. Strain DS-2, Isolated from Intestines of Haliotis diversicolor.</title>
        <authorList>
            <person name="Shan D."/>
            <person name="Li X."/>
            <person name="Gu Z."/>
            <person name="Wei G."/>
            <person name="Gao Z."/>
            <person name="Shao Z."/>
        </authorList>
    </citation>
    <scope>NUCLEOTIDE SEQUENCE [LARGE SCALE GENOMIC DNA]</scope>
    <source>
        <strain evidence="2 3">DS-2</strain>
    </source>
</reference>